<keyword evidence="5" id="KW-0808">Transferase</keyword>
<comment type="caution">
    <text evidence="13">The sequence shown here is derived from an EMBL/GenBank/DDBJ whole genome shotgun (WGS) entry which is preliminary data.</text>
</comment>
<evidence type="ECO:0000256" key="4">
    <source>
        <dbReference type="ARBA" id="ARBA00022630"/>
    </source>
</evidence>
<evidence type="ECO:0000256" key="10">
    <source>
        <dbReference type="ARBA" id="ARBA00048540"/>
    </source>
</evidence>
<feature type="transmembrane region" description="Helical" evidence="12">
    <location>
        <begin position="407"/>
        <end position="430"/>
    </location>
</feature>
<evidence type="ECO:0000313" key="14">
    <source>
        <dbReference type="Proteomes" id="UP000005707"/>
    </source>
</evidence>
<gene>
    <name evidence="13" type="ORF">HLPCO_001579</name>
</gene>
<dbReference type="InterPro" id="IPR003374">
    <property type="entry name" value="ApbE-like_sf"/>
</dbReference>
<dbReference type="EMBL" id="AFNU02000004">
    <property type="protein sequence ID" value="ERJ12593.1"/>
    <property type="molecule type" value="Genomic_DNA"/>
</dbReference>
<dbReference type="PANTHER" id="PTHR30040">
    <property type="entry name" value="THIAMINE BIOSYNTHESIS LIPOPROTEIN APBE"/>
    <property type="match status" value="1"/>
</dbReference>
<dbReference type="Pfam" id="PF02424">
    <property type="entry name" value="ApbE"/>
    <property type="match status" value="1"/>
</dbReference>
<feature type="region of interest" description="Disordered" evidence="11">
    <location>
        <begin position="379"/>
        <end position="404"/>
    </location>
</feature>
<evidence type="ECO:0000256" key="7">
    <source>
        <dbReference type="ARBA" id="ARBA00022827"/>
    </source>
</evidence>
<dbReference type="SUPFAM" id="SSF143631">
    <property type="entry name" value="ApbE-like"/>
    <property type="match status" value="1"/>
</dbReference>
<dbReference type="InParanoid" id="F7PWN5"/>
<evidence type="ECO:0000256" key="6">
    <source>
        <dbReference type="ARBA" id="ARBA00022723"/>
    </source>
</evidence>
<evidence type="ECO:0000256" key="9">
    <source>
        <dbReference type="ARBA" id="ARBA00031306"/>
    </source>
</evidence>
<keyword evidence="4" id="KW-0285">Flavoprotein</keyword>
<dbReference type="GO" id="GO:0046872">
    <property type="term" value="F:metal ion binding"/>
    <property type="evidence" value="ECO:0007669"/>
    <property type="project" value="UniProtKB-KW"/>
</dbReference>
<evidence type="ECO:0000256" key="8">
    <source>
        <dbReference type="ARBA" id="ARBA00022842"/>
    </source>
</evidence>
<evidence type="ECO:0000256" key="1">
    <source>
        <dbReference type="ARBA" id="ARBA00001946"/>
    </source>
</evidence>
<evidence type="ECO:0000313" key="13">
    <source>
        <dbReference type="EMBL" id="ERJ12593.1"/>
    </source>
</evidence>
<dbReference type="STRING" id="1033810.HLPCO_001579"/>
<accession>F7PWN5</accession>
<evidence type="ECO:0000256" key="3">
    <source>
        <dbReference type="ARBA" id="ARBA00016337"/>
    </source>
</evidence>
<evidence type="ECO:0000256" key="2">
    <source>
        <dbReference type="ARBA" id="ARBA00011955"/>
    </source>
</evidence>
<dbReference type="Proteomes" id="UP000005707">
    <property type="component" value="Unassembled WGS sequence"/>
</dbReference>
<keyword evidence="12" id="KW-1133">Transmembrane helix</keyword>
<dbReference type="PANTHER" id="PTHR30040:SF2">
    <property type="entry name" value="FAD:PROTEIN FMN TRANSFERASE"/>
    <property type="match status" value="1"/>
</dbReference>
<organism evidence="13 14">
    <name type="scientific">Haloplasma contractile SSD-17B</name>
    <dbReference type="NCBI Taxonomy" id="1033810"/>
    <lineage>
        <taxon>Bacteria</taxon>
        <taxon>Bacillati</taxon>
        <taxon>Mycoplasmatota</taxon>
        <taxon>Mollicutes</taxon>
        <taxon>Haloplasmatales</taxon>
        <taxon>Haloplasmataceae</taxon>
        <taxon>Haloplasma</taxon>
    </lineage>
</organism>
<evidence type="ECO:0000256" key="11">
    <source>
        <dbReference type="SAM" id="MobiDB-lite"/>
    </source>
</evidence>
<feature type="compositionally biased region" description="Acidic residues" evidence="11">
    <location>
        <begin position="384"/>
        <end position="404"/>
    </location>
</feature>
<dbReference type="OrthoDB" id="9778595at2"/>
<name>F7PWN5_9MOLU</name>
<comment type="cofactor">
    <cofactor evidence="1">
        <name>Mg(2+)</name>
        <dbReference type="ChEBI" id="CHEBI:18420"/>
    </cofactor>
</comment>
<keyword evidence="13" id="KW-0449">Lipoprotein</keyword>
<reference evidence="13 14" key="2">
    <citation type="journal article" date="2013" name="PLoS ONE">
        <title>INDIGO - INtegrated Data Warehouse of MIcrobial GenOmes with Examples from the Red Sea Extremophiles.</title>
        <authorList>
            <person name="Alam I."/>
            <person name="Antunes A."/>
            <person name="Kamau A.A."/>
            <person name="Ba Alawi W."/>
            <person name="Kalkatawi M."/>
            <person name="Stingl U."/>
            <person name="Bajic V.B."/>
        </authorList>
    </citation>
    <scope>NUCLEOTIDE SEQUENCE [LARGE SCALE GENOMIC DNA]</scope>
    <source>
        <strain evidence="13 14">SSD-17B</strain>
    </source>
</reference>
<dbReference type="RefSeq" id="WP_008824825.1">
    <property type="nucleotide sequence ID" value="NZ_AFNU02000004.1"/>
</dbReference>
<evidence type="ECO:0000256" key="5">
    <source>
        <dbReference type="ARBA" id="ARBA00022679"/>
    </source>
</evidence>
<comment type="catalytic activity">
    <reaction evidence="10">
        <text>L-threonyl-[protein] + FAD = FMN-L-threonyl-[protein] + AMP + H(+)</text>
        <dbReference type="Rhea" id="RHEA:36847"/>
        <dbReference type="Rhea" id="RHEA-COMP:11060"/>
        <dbReference type="Rhea" id="RHEA-COMP:11061"/>
        <dbReference type="ChEBI" id="CHEBI:15378"/>
        <dbReference type="ChEBI" id="CHEBI:30013"/>
        <dbReference type="ChEBI" id="CHEBI:57692"/>
        <dbReference type="ChEBI" id="CHEBI:74257"/>
        <dbReference type="ChEBI" id="CHEBI:456215"/>
        <dbReference type="EC" id="2.7.1.180"/>
    </reaction>
</comment>
<keyword evidence="14" id="KW-1185">Reference proteome</keyword>
<dbReference type="EC" id="2.7.1.180" evidence="2"/>
<keyword evidence="12" id="KW-0812">Transmembrane</keyword>
<dbReference type="InterPro" id="IPR024932">
    <property type="entry name" value="ApbE"/>
</dbReference>
<keyword evidence="8" id="KW-0460">Magnesium</keyword>
<dbReference type="AlphaFoldDB" id="F7PWN5"/>
<keyword evidence="12" id="KW-0472">Membrane</keyword>
<dbReference type="eggNOG" id="COG1477">
    <property type="taxonomic scope" value="Bacteria"/>
</dbReference>
<keyword evidence="7" id="KW-0274">FAD</keyword>
<proteinExistence type="predicted"/>
<evidence type="ECO:0000256" key="12">
    <source>
        <dbReference type="SAM" id="Phobius"/>
    </source>
</evidence>
<keyword evidence="6" id="KW-0479">Metal-binding</keyword>
<dbReference type="GO" id="GO:0016740">
    <property type="term" value="F:transferase activity"/>
    <property type="evidence" value="ECO:0007669"/>
    <property type="project" value="UniProtKB-KW"/>
</dbReference>
<protein>
    <recommendedName>
        <fullName evidence="3">FAD:protein FMN transferase</fullName>
        <ecNumber evidence="2">2.7.1.180</ecNumber>
    </recommendedName>
    <alternativeName>
        <fullName evidence="9">Flavin transferase</fullName>
    </alternativeName>
</protein>
<dbReference type="Gene3D" id="3.10.520.10">
    <property type="entry name" value="ApbE-like domains"/>
    <property type="match status" value="1"/>
</dbReference>
<sequence length="434" mass="48657">MVKRQLFLMFIVLITGTLLLIVSPTKIEANNSSDDLVKSNRDFYYFDTYLTFKIWDDKSVPEDVWSDIESIIIDIEDTFSRSESSSELYLLNQKAGIEPVVVSEDLFNVIREAIEYAKMTDGMFEPTIGPLIETWGSYEEPSVPTEAQLQTIKPLIDYRLIEMDEETNEVYLPKEGMIIDLGAIAKGFAADKLTEYLKSKGYEHGIINLGGNLLLLGDRYKANYTGSDEWIIGLKNPEYDMWLNPEASSSYADVYVSDKTIVSSGTYERCWKDWGGSCLTDPDTGNVYHHILNPYTGFPVDNEVELVSIITDNSMAADGLSTSVLALGLRDGLELVESLDDVEAAFVTYDNEVYVSSGMIDKYKLDITNNDFKLYDKDGNVIDNDNDDNGEIENPDEQEEKSDEESYNFTIITSILVGVIAAGSVGFIVVKRKG</sequence>
<reference evidence="13 14" key="1">
    <citation type="journal article" date="2011" name="J. Bacteriol.">
        <title>Genome sequence of Haloplasma contractile, an unusual contractile bacterium from a deep-sea anoxic brine lake.</title>
        <authorList>
            <person name="Antunes A."/>
            <person name="Alam I."/>
            <person name="El Dorry H."/>
            <person name="Siam R."/>
            <person name="Robertson A."/>
            <person name="Bajic V.B."/>
            <person name="Stingl U."/>
        </authorList>
    </citation>
    <scope>NUCLEOTIDE SEQUENCE [LARGE SCALE GENOMIC DNA]</scope>
    <source>
        <strain evidence="13 14">SSD-17B</strain>
    </source>
</reference>